<protein>
    <recommendedName>
        <fullName evidence="4">HTH gntR-type domain-containing protein</fullName>
    </recommendedName>
</protein>
<dbReference type="Pfam" id="PF00392">
    <property type="entry name" value="GntR"/>
    <property type="match status" value="2"/>
</dbReference>
<dbReference type="GO" id="GO:0003700">
    <property type="term" value="F:DNA-binding transcription factor activity"/>
    <property type="evidence" value="ECO:0007669"/>
    <property type="project" value="InterPro"/>
</dbReference>
<evidence type="ECO:0000259" key="4">
    <source>
        <dbReference type="PROSITE" id="PS50949"/>
    </source>
</evidence>
<evidence type="ECO:0000256" key="3">
    <source>
        <dbReference type="ARBA" id="ARBA00023163"/>
    </source>
</evidence>
<dbReference type="InterPro" id="IPR036390">
    <property type="entry name" value="WH_DNA-bd_sf"/>
</dbReference>
<reference evidence="6" key="1">
    <citation type="submission" date="2016-09" db="EMBL/GenBank/DDBJ databases">
        <authorList>
            <person name="Wibberg D."/>
        </authorList>
    </citation>
    <scope>NUCLEOTIDE SEQUENCE [LARGE SCALE GENOMIC DNA]</scope>
</reference>
<gene>
    <name evidence="5" type="ORF">KARMA_0551</name>
</gene>
<sequence length="334" mass="37223">MTAVKEKAPQADEQDKRAALFEVAADFIRHNIAEGHLYEGLVLQESALSERLEMSRATVKRALEMIETEGLIRKFSGRGFLVAGPAAEVKRDDLRSLELDTSILDASSGKPNWLRVYDEVAYHVTRCPVFGRYRVLEAQMAEEYGVSRTIIRDVLGRLQERGLVQKSRTSRWIVAPLTSQRIKDKYELRSILEVAALTSAKLPVDKLNAFAQEVRDLPAGAPLTPERWFALERRFFEMTVLTSANEDLTEYAATNRVALEACQSALFSLGLPPDTQSIVELGRVVELALSGSLPAATSMLTMHLEKACHRTVAQLKITAILPPPTDFPPYLQLS</sequence>
<proteinExistence type="predicted"/>
<dbReference type="InterPro" id="IPR000524">
    <property type="entry name" value="Tscrpt_reg_HTH_GntR"/>
</dbReference>
<dbReference type="PANTHER" id="PTHR43537:SF5">
    <property type="entry name" value="UXU OPERON TRANSCRIPTIONAL REGULATOR"/>
    <property type="match status" value="1"/>
</dbReference>
<dbReference type="EMBL" id="FMJB01000019">
    <property type="protein sequence ID" value="SCM66377.1"/>
    <property type="molecule type" value="Genomic_DNA"/>
</dbReference>
<dbReference type="SUPFAM" id="SSF48008">
    <property type="entry name" value="GntR ligand-binding domain-like"/>
    <property type="match status" value="1"/>
</dbReference>
<keyword evidence="6" id="KW-1185">Reference proteome</keyword>
<dbReference type="SMART" id="SM00345">
    <property type="entry name" value="HTH_GNTR"/>
    <property type="match status" value="2"/>
</dbReference>
<accession>A0A1M4MXA7</accession>
<dbReference type="Gene3D" id="1.20.120.530">
    <property type="entry name" value="GntR ligand-binding domain-like"/>
    <property type="match status" value="1"/>
</dbReference>
<dbReference type="PRINTS" id="PR00035">
    <property type="entry name" value="HTHGNTR"/>
</dbReference>
<organism evidence="5 6">
    <name type="scientific">Donghicola eburneus</name>
    <dbReference type="NCBI Taxonomy" id="393278"/>
    <lineage>
        <taxon>Bacteria</taxon>
        <taxon>Pseudomonadati</taxon>
        <taxon>Pseudomonadota</taxon>
        <taxon>Alphaproteobacteria</taxon>
        <taxon>Rhodobacterales</taxon>
        <taxon>Roseobacteraceae</taxon>
        <taxon>Donghicola</taxon>
    </lineage>
</organism>
<dbReference type="PANTHER" id="PTHR43537">
    <property type="entry name" value="TRANSCRIPTIONAL REGULATOR, GNTR FAMILY"/>
    <property type="match status" value="1"/>
</dbReference>
<dbReference type="SUPFAM" id="SSF46785">
    <property type="entry name" value="Winged helix' DNA-binding domain"/>
    <property type="match status" value="2"/>
</dbReference>
<evidence type="ECO:0000256" key="2">
    <source>
        <dbReference type="ARBA" id="ARBA00023125"/>
    </source>
</evidence>
<evidence type="ECO:0000256" key="1">
    <source>
        <dbReference type="ARBA" id="ARBA00023015"/>
    </source>
</evidence>
<dbReference type="Gene3D" id="1.10.10.10">
    <property type="entry name" value="Winged helix-like DNA-binding domain superfamily/Winged helix DNA-binding domain"/>
    <property type="match status" value="2"/>
</dbReference>
<evidence type="ECO:0000313" key="5">
    <source>
        <dbReference type="EMBL" id="SCM66377.1"/>
    </source>
</evidence>
<name>A0A1M4MXA7_9RHOB</name>
<dbReference type="Proteomes" id="UP000184085">
    <property type="component" value="Unassembled WGS sequence"/>
</dbReference>
<dbReference type="RefSeq" id="WP_072703701.1">
    <property type="nucleotide sequence ID" value="NZ_FMJB01000019.1"/>
</dbReference>
<keyword evidence="3" id="KW-0804">Transcription</keyword>
<dbReference type="PROSITE" id="PS50949">
    <property type="entry name" value="HTH_GNTR"/>
    <property type="match status" value="1"/>
</dbReference>
<keyword evidence="2" id="KW-0238">DNA-binding</keyword>
<evidence type="ECO:0000313" key="6">
    <source>
        <dbReference type="Proteomes" id="UP000184085"/>
    </source>
</evidence>
<feature type="domain" description="HTH gntR-type" evidence="4">
    <location>
        <begin position="18"/>
        <end position="85"/>
    </location>
</feature>
<keyword evidence="1" id="KW-0805">Transcription regulation</keyword>
<dbReference type="InterPro" id="IPR008920">
    <property type="entry name" value="TF_FadR/GntR_C"/>
</dbReference>
<dbReference type="AlphaFoldDB" id="A0A1M4MXA7"/>
<dbReference type="GO" id="GO:0003677">
    <property type="term" value="F:DNA binding"/>
    <property type="evidence" value="ECO:0007669"/>
    <property type="project" value="UniProtKB-KW"/>
</dbReference>
<dbReference type="InterPro" id="IPR036388">
    <property type="entry name" value="WH-like_DNA-bd_sf"/>
</dbReference>